<evidence type="ECO:0000256" key="3">
    <source>
        <dbReference type="ARBA" id="ARBA00022827"/>
    </source>
</evidence>
<evidence type="ECO:0000256" key="4">
    <source>
        <dbReference type="ARBA" id="ARBA00023002"/>
    </source>
</evidence>
<dbReference type="EMBL" id="JBIASD010000037">
    <property type="protein sequence ID" value="MFF3670937.1"/>
    <property type="molecule type" value="Genomic_DNA"/>
</dbReference>
<dbReference type="PRINTS" id="PR00469">
    <property type="entry name" value="PNDRDTASEII"/>
</dbReference>
<dbReference type="InterPro" id="IPR027477">
    <property type="entry name" value="Succ_DH/fumarate_Rdtase_cat_sf"/>
</dbReference>
<keyword evidence="7" id="KW-1185">Reference proteome</keyword>
<dbReference type="GO" id="GO:0047571">
    <property type="term" value="F:3-oxosteroid 1-dehydrogenase activity"/>
    <property type="evidence" value="ECO:0007669"/>
    <property type="project" value="UniProtKB-EC"/>
</dbReference>
<comment type="caution">
    <text evidence="6">The sequence shown here is derived from an EMBL/GenBank/DDBJ whole genome shotgun (WGS) entry which is preliminary data.</text>
</comment>
<keyword evidence="2" id="KW-0285">Flavoprotein</keyword>
<dbReference type="PANTHER" id="PTHR43400:SF10">
    <property type="entry name" value="3-OXOSTEROID 1-DEHYDROGENASE"/>
    <property type="match status" value="1"/>
</dbReference>
<dbReference type="InterPro" id="IPR003953">
    <property type="entry name" value="FAD-dep_OxRdtase_2_FAD-bd"/>
</dbReference>
<dbReference type="SUPFAM" id="SSF56425">
    <property type="entry name" value="Succinate dehydrogenase/fumarate reductase flavoprotein, catalytic domain"/>
    <property type="match status" value="1"/>
</dbReference>
<comment type="cofactor">
    <cofactor evidence="1">
        <name>FAD</name>
        <dbReference type="ChEBI" id="CHEBI:57692"/>
    </cofactor>
</comment>
<dbReference type="EC" id="1.3.99.4" evidence="6"/>
<keyword evidence="3" id="KW-0274">FAD</keyword>
<accession>A0ABW6T3I0</accession>
<dbReference type="InterPro" id="IPR006311">
    <property type="entry name" value="TAT_signal"/>
</dbReference>
<dbReference type="RefSeq" id="WP_387417138.1">
    <property type="nucleotide sequence ID" value="NZ_JBIASD010000037.1"/>
</dbReference>
<dbReference type="NCBIfam" id="NF005882">
    <property type="entry name" value="PRK07843.1"/>
    <property type="match status" value="1"/>
</dbReference>
<gene>
    <name evidence="6" type="primary">kstD</name>
    <name evidence="6" type="ORF">ACFYXI_35655</name>
</gene>
<protein>
    <submittedName>
        <fullName evidence="6">3-oxosteroid 1-dehydrogenase</fullName>
        <ecNumber evidence="6">1.3.99.4</ecNumber>
    </submittedName>
</protein>
<dbReference type="SUPFAM" id="SSF51905">
    <property type="entry name" value="FAD/NAD(P)-binding domain"/>
    <property type="match status" value="1"/>
</dbReference>
<sequence>MPAHRSQPTRRQVLRGAAAAGAGIAFGSRLLGSVAARADTADAPEYDVVVVGAGAAGMTAALVAAKRGLNTLVVEKAAKFGGSAARSGAGIWIPNNEVLLAAGVPDTPAKAAAYLSAVVGSEVPADRQAAFLGNGPEMISFVMRNSPLRFRFMEGYSDYYPELPGGLANGRSVEPDMFDGNLLGAELANLNPAYIPVPNGQVVFSGDYKWLNLALVNVKGAAIALETYDRWLKAAARGIKPLTMGQSLAGALRAGLLQAGVPVWLNTPLVDLRVDAGRVTGVLVTRDGTQTLIRAKYGVVVASGGFEHNGEMRDHYQRQPIGTDWTVGASSNTGDGIAAGLAAGAEVALMDDSWWGPVIPLPDEPYFCLSERTLPGSIIVNQQGARFVNEAAPYSDVVHVMYEKNATAPHIPAWMVIDQNYRNRYLFKDLAPTLPFPDKWYSNGALVRSSTIAGLAAKMGVPAAALQNTITRFNGFALKGKDPDFKRGDSAYDHYYTDPAILPNSCLAPLWLPPFYAFKIVPGDLGTKGGMVTDATARVLSPSGAVIPGLYAAGNASAAVMGHSYAGAGSTIGPAMTFGYIAANHIADNR</sequence>
<organism evidence="6 7">
    <name type="scientific">Microtetraspora malaysiensis</name>
    <dbReference type="NCBI Taxonomy" id="161358"/>
    <lineage>
        <taxon>Bacteria</taxon>
        <taxon>Bacillati</taxon>
        <taxon>Actinomycetota</taxon>
        <taxon>Actinomycetes</taxon>
        <taxon>Streptosporangiales</taxon>
        <taxon>Streptosporangiaceae</taxon>
        <taxon>Microtetraspora</taxon>
    </lineage>
</organism>
<dbReference type="PANTHER" id="PTHR43400">
    <property type="entry name" value="FUMARATE REDUCTASE"/>
    <property type="match status" value="1"/>
</dbReference>
<keyword evidence="4 6" id="KW-0560">Oxidoreductase</keyword>
<dbReference type="Pfam" id="PF00890">
    <property type="entry name" value="FAD_binding_2"/>
    <property type="match status" value="1"/>
</dbReference>
<name>A0ABW6T3I0_9ACTN</name>
<evidence type="ECO:0000256" key="2">
    <source>
        <dbReference type="ARBA" id="ARBA00022630"/>
    </source>
</evidence>
<evidence type="ECO:0000256" key="1">
    <source>
        <dbReference type="ARBA" id="ARBA00001974"/>
    </source>
</evidence>
<proteinExistence type="predicted"/>
<reference evidence="6 7" key="1">
    <citation type="submission" date="2024-10" db="EMBL/GenBank/DDBJ databases">
        <title>The Natural Products Discovery Center: Release of the First 8490 Sequenced Strains for Exploring Actinobacteria Biosynthetic Diversity.</title>
        <authorList>
            <person name="Kalkreuter E."/>
            <person name="Kautsar S.A."/>
            <person name="Yang D."/>
            <person name="Bader C.D."/>
            <person name="Teijaro C.N."/>
            <person name="Fluegel L."/>
            <person name="Davis C.M."/>
            <person name="Simpson J.R."/>
            <person name="Lauterbach L."/>
            <person name="Steele A.D."/>
            <person name="Gui C."/>
            <person name="Meng S."/>
            <person name="Li G."/>
            <person name="Viehrig K."/>
            <person name="Ye F."/>
            <person name="Su P."/>
            <person name="Kiefer A.F."/>
            <person name="Nichols A."/>
            <person name="Cepeda A.J."/>
            <person name="Yan W."/>
            <person name="Fan B."/>
            <person name="Jiang Y."/>
            <person name="Adhikari A."/>
            <person name="Zheng C.-J."/>
            <person name="Schuster L."/>
            <person name="Cowan T.M."/>
            <person name="Smanski M.J."/>
            <person name="Chevrette M.G."/>
            <person name="De Carvalho L.P.S."/>
            <person name="Shen B."/>
        </authorList>
    </citation>
    <scope>NUCLEOTIDE SEQUENCE [LARGE SCALE GENOMIC DNA]</scope>
    <source>
        <strain evidence="6 7">NPDC002173</strain>
    </source>
</reference>
<feature type="domain" description="FAD-dependent oxidoreductase 2 FAD-binding" evidence="5">
    <location>
        <begin position="47"/>
        <end position="572"/>
    </location>
</feature>
<dbReference type="InterPro" id="IPR050315">
    <property type="entry name" value="FAD-oxidoreductase_2"/>
</dbReference>
<dbReference type="Gene3D" id="3.50.50.60">
    <property type="entry name" value="FAD/NAD(P)-binding domain"/>
    <property type="match status" value="2"/>
</dbReference>
<evidence type="ECO:0000313" key="7">
    <source>
        <dbReference type="Proteomes" id="UP001602013"/>
    </source>
</evidence>
<dbReference type="PROSITE" id="PS51318">
    <property type="entry name" value="TAT"/>
    <property type="match status" value="1"/>
</dbReference>
<evidence type="ECO:0000313" key="6">
    <source>
        <dbReference type="EMBL" id="MFF3670937.1"/>
    </source>
</evidence>
<dbReference type="Proteomes" id="UP001602013">
    <property type="component" value="Unassembled WGS sequence"/>
</dbReference>
<dbReference type="InterPro" id="IPR036188">
    <property type="entry name" value="FAD/NAD-bd_sf"/>
</dbReference>
<evidence type="ECO:0000259" key="5">
    <source>
        <dbReference type="Pfam" id="PF00890"/>
    </source>
</evidence>